<gene>
    <name evidence="2" type="ORF">F3Y22_tig00110085pilonHSYRG00007</name>
</gene>
<dbReference type="Proteomes" id="UP000436088">
    <property type="component" value="Unassembled WGS sequence"/>
</dbReference>
<keyword evidence="3" id="KW-1185">Reference proteome</keyword>
<dbReference type="SMART" id="SM01172">
    <property type="entry name" value="DUF3700"/>
    <property type="match status" value="1"/>
</dbReference>
<dbReference type="PANTHER" id="PTHR45952:SF8">
    <property type="entry name" value="STEM-SPECIFIC PROTEIN TSJT1"/>
    <property type="match status" value="1"/>
</dbReference>
<organism evidence="2 3">
    <name type="scientific">Hibiscus syriacus</name>
    <name type="common">Rose of Sharon</name>
    <dbReference type="NCBI Taxonomy" id="106335"/>
    <lineage>
        <taxon>Eukaryota</taxon>
        <taxon>Viridiplantae</taxon>
        <taxon>Streptophyta</taxon>
        <taxon>Embryophyta</taxon>
        <taxon>Tracheophyta</taxon>
        <taxon>Spermatophyta</taxon>
        <taxon>Magnoliopsida</taxon>
        <taxon>eudicotyledons</taxon>
        <taxon>Gunneridae</taxon>
        <taxon>Pentapetalae</taxon>
        <taxon>rosids</taxon>
        <taxon>malvids</taxon>
        <taxon>Malvales</taxon>
        <taxon>Malvaceae</taxon>
        <taxon>Malvoideae</taxon>
        <taxon>Hibiscus</taxon>
    </lineage>
</organism>
<comment type="caution">
    <text evidence="2">The sequence shown here is derived from an EMBL/GenBank/DDBJ whole genome shotgun (WGS) entry which is preliminary data.</text>
</comment>
<feature type="domain" description="DUF3700" evidence="1">
    <location>
        <begin position="2"/>
        <end position="226"/>
    </location>
</feature>
<sequence>MLAVFEKAIGNPPEELQLPSVGLDCKKTREEISEMLRLLWPKSTFYHLSNGNLMTLSHEAQSPLHQRSMFVTDDIFCIFMGTLVNICELRRHYGSSRQATEAMLLVDAYKALRDRAPYPPDQVIKDLQGKFAFILFDAKSSTLFVARDGEGSVELKWGMAGDGSLVLSDDPDTIQMTCGKSSASFPPGCIFTNGNGLVSIDHPLHKVKAIAREDEDGNICGVMFQVDLFTRLPSIPRTGSAANWADVAAAAEAD</sequence>
<dbReference type="Pfam" id="PF12481">
    <property type="entry name" value="DUF3700"/>
    <property type="match status" value="1"/>
</dbReference>
<proteinExistence type="predicted"/>
<protein>
    <submittedName>
        <fullName evidence="2">Stem-specific protein TSJT1</fullName>
    </submittedName>
</protein>
<evidence type="ECO:0000313" key="3">
    <source>
        <dbReference type="Proteomes" id="UP000436088"/>
    </source>
</evidence>
<accession>A0A6A3BIT2</accession>
<name>A0A6A3BIT2_HIBSY</name>
<dbReference type="OrthoDB" id="2019121at2759"/>
<dbReference type="SUPFAM" id="SSF56235">
    <property type="entry name" value="N-terminal nucleophile aminohydrolases (Ntn hydrolases)"/>
    <property type="match status" value="1"/>
</dbReference>
<evidence type="ECO:0000259" key="1">
    <source>
        <dbReference type="SMART" id="SM01172"/>
    </source>
</evidence>
<reference evidence="2" key="1">
    <citation type="submission" date="2019-09" db="EMBL/GenBank/DDBJ databases">
        <title>Draft genome information of white flower Hibiscus syriacus.</title>
        <authorList>
            <person name="Kim Y.-M."/>
        </authorList>
    </citation>
    <scope>NUCLEOTIDE SEQUENCE [LARGE SCALE GENOMIC DNA]</scope>
    <source>
        <strain evidence="2">YM2019G1</strain>
    </source>
</reference>
<dbReference type="InterPro" id="IPR024286">
    <property type="entry name" value="DUF3700"/>
</dbReference>
<dbReference type="PANTHER" id="PTHR45952">
    <property type="entry name" value="ALUMINUM INDUCED PROTEIN WITH YGL AND LRDR MOTIFS"/>
    <property type="match status" value="1"/>
</dbReference>
<dbReference type="AlphaFoldDB" id="A0A6A3BIT2"/>
<evidence type="ECO:0000313" key="2">
    <source>
        <dbReference type="EMBL" id="KAE8716936.1"/>
    </source>
</evidence>
<dbReference type="InterPro" id="IPR044828">
    <property type="entry name" value="TSJT1-like"/>
</dbReference>
<dbReference type="EMBL" id="VEPZ02000839">
    <property type="protein sequence ID" value="KAE8716936.1"/>
    <property type="molecule type" value="Genomic_DNA"/>
</dbReference>
<dbReference type="Gene3D" id="3.60.20.10">
    <property type="entry name" value="Glutamine Phosphoribosylpyrophosphate, subunit 1, domain 1"/>
    <property type="match status" value="1"/>
</dbReference>
<dbReference type="InterPro" id="IPR029055">
    <property type="entry name" value="Ntn_hydrolases_N"/>
</dbReference>